<gene>
    <name evidence="1" type="ORF">HJ01_01522</name>
</gene>
<dbReference type="AlphaFoldDB" id="H7FQZ9"/>
<dbReference type="EMBL" id="AHKF01000016">
    <property type="protein sequence ID" value="EIA09136.1"/>
    <property type="molecule type" value="Genomic_DNA"/>
</dbReference>
<evidence type="ECO:0000313" key="2">
    <source>
        <dbReference type="Proteomes" id="UP000005566"/>
    </source>
</evidence>
<organism evidence="1 2">
    <name type="scientific">Flavobacterium frigoris (strain PS1)</name>
    <dbReference type="NCBI Taxonomy" id="1086011"/>
    <lineage>
        <taxon>Bacteria</taxon>
        <taxon>Pseudomonadati</taxon>
        <taxon>Bacteroidota</taxon>
        <taxon>Flavobacteriia</taxon>
        <taxon>Flavobacteriales</taxon>
        <taxon>Flavobacteriaceae</taxon>
        <taxon>Flavobacterium</taxon>
    </lineage>
</organism>
<protein>
    <submittedName>
        <fullName evidence="1">Uncharacterized protein</fullName>
    </submittedName>
</protein>
<keyword evidence="2" id="KW-1185">Reference proteome</keyword>
<proteinExistence type="predicted"/>
<sequence>MKYQERGKREVIEKWVLLKNKTPVISRSFNHQSKNEQSIKLLFILN</sequence>
<accession>H7FQZ9</accession>
<reference evidence="1 2" key="1">
    <citation type="journal article" date="2014" name="Acta Crystallogr. D">
        <title>Structure-based characterization and antifreeze properties of a hyperactive ice-binding protein from the Antarctic bacterium Flavobacterium frigoris PS1.</title>
        <authorList>
            <person name="Do H."/>
            <person name="Kim S.J."/>
            <person name="Kim H.J."/>
            <person name="Lee J.H."/>
        </authorList>
    </citation>
    <scope>NUCLEOTIDE SEQUENCE [LARGE SCALE GENOMIC DNA]</scope>
    <source>
        <strain evidence="1 2">PS1</strain>
    </source>
</reference>
<evidence type="ECO:0000313" key="1">
    <source>
        <dbReference type="EMBL" id="EIA09136.1"/>
    </source>
</evidence>
<dbReference type="Proteomes" id="UP000005566">
    <property type="component" value="Unassembled WGS sequence"/>
</dbReference>
<comment type="caution">
    <text evidence="1">The sequence shown here is derived from an EMBL/GenBank/DDBJ whole genome shotgun (WGS) entry which is preliminary data.</text>
</comment>
<name>H7FQZ9_FLAFP</name>